<evidence type="ECO:0000313" key="3">
    <source>
        <dbReference type="EMBL" id="MDT0496976.1"/>
    </source>
</evidence>
<reference evidence="3 4" key="1">
    <citation type="submission" date="2023-09" db="EMBL/GenBank/DDBJ databases">
        <authorList>
            <person name="Rey-Velasco X."/>
        </authorList>
    </citation>
    <scope>NUCLEOTIDE SEQUENCE [LARGE SCALE GENOMIC DNA]</scope>
    <source>
        <strain evidence="3 4">W345</strain>
    </source>
</reference>
<dbReference type="SMART" id="SM00635">
    <property type="entry name" value="BID_2"/>
    <property type="match status" value="6"/>
</dbReference>
<accession>A0ABU2WGI0</accession>
<dbReference type="Proteomes" id="UP001254608">
    <property type="component" value="Unassembled WGS sequence"/>
</dbReference>
<proteinExistence type="predicted"/>
<feature type="domain" description="BIG2" evidence="2">
    <location>
        <begin position="304"/>
        <end position="390"/>
    </location>
</feature>
<keyword evidence="1" id="KW-0732">Signal</keyword>
<feature type="chain" id="PRO_5045331743" evidence="1">
    <location>
        <begin position="25"/>
        <end position="940"/>
    </location>
</feature>
<feature type="domain" description="BIG2" evidence="2">
    <location>
        <begin position="30"/>
        <end position="116"/>
    </location>
</feature>
<evidence type="ECO:0000256" key="1">
    <source>
        <dbReference type="SAM" id="SignalP"/>
    </source>
</evidence>
<name>A0ABU2WGI0_9GAMM</name>
<comment type="caution">
    <text evidence="3">The sequence shown here is derived from an EMBL/GenBank/DDBJ whole genome shotgun (WGS) entry which is preliminary data.</text>
</comment>
<dbReference type="Gene3D" id="2.60.40.1080">
    <property type="match status" value="6"/>
</dbReference>
<dbReference type="SUPFAM" id="SSF49373">
    <property type="entry name" value="Invasin/intimin cell-adhesion fragments"/>
    <property type="match status" value="6"/>
</dbReference>
<dbReference type="Pfam" id="PF02368">
    <property type="entry name" value="Big_2"/>
    <property type="match status" value="6"/>
</dbReference>
<feature type="domain" description="BIG2" evidence="2">
    <location>
        <begin position="215"/>
        <end position="299"/>
    </location>
</feature>
<sequence length="940" mass="95065">MRGFWTTVVLCAAFLAGCGGGVSSPDFTPKLTGLSVDPPVATVRIGETQTFTATGTFTTQPDSTPDSTTETVSANWSVSDESIATIDGEGTLTAVDDGSVTVTAKKGGITATATVTVSPPTLSSITITPTDPTITIGDTVSFTATGTFQDNPDNPDSEPYEDDVDVTWAGGDPAVATVDANSGVATGVGEGSTSITATSGGISASVTLTVNGIPVLTSIAVTPEMASAPLGRNVEFTATGTFMTEAGTTNTGPVDVQWSSQNEMVATIDEDNGVAHTVTQGSTEIRATNGDVVGTAMLSVTAPVLDQIVVEPDSADIPVGGEQDFTAMGVYSDDPLPRLIADPVSWSSEDTAVVTVDPASGATTTATAVAEGSTAITASSGDISGSASVTVSTPVLTDLVRVEPPVGRVVPGTSTEFKAIGSFNNGNEATIDDSKIEWSSSNVTLATIDDNGVATGIAEGEVTITAILTDCDAGAMCEATAQLVIANAVCSIPLLASEGAQVGSDVTVGCLLCSVDDEENLINDDQTDAASITIPVGLLGAGGSITTAAGSSPPYAVPFAAGTQPGFIVGHPNGQLLTLELLSQIQVSTLLNSTEQESTGDTTPLRLDLLGQNLIGDEASLLSFTATKPYNAIRLTFNSGLATALSSIDVYQACGATELPPPVFDLEAVIGVEPDTKSVLEGSRSEFVLIGRFSDGSEGPIDDSLIDWSSADPAVATINAEGFATGVAVGTTTITGTLKMDAAPEVSMRDASATLTVITDAQACTTQLIAAKGAVVTNDTGGVCLLCSVSNTDNIVDEPLDTYSTMSVPVALLQGEASVTVSLQADNAYELPFEGGDDAGFLISRPAGVLLTAEIGSQVEVSTLLNGIVQESSGDTLPLRLDLLGAQLTDNVDSDAALATIPTTMPYDSLRLTFHAGLATVLSSVQINAACATAAIPSAP</sequence>
<organism evidence="3 4">
    <name type="scientific">Banduia mediterranea</name>
    <dbReference type="NCBI Taxonomy" id="3075609"/>
    <lineage>
        <taxon>Bacteria</taxon>
        <taxon>Pseudomonadati</taxon>
        <taxon>Pseudomonadota</taxon>
        <taxon>Gammaproteobacteria</taxon>
        <taxon>Nevskiales</taxon>
        <taxon>Algiphilaceae</taxon>
        <taxon>Banduia</taxon>
    </lineage>
</organism>
<feature type="domain" description="BIG2" evidence="2">
    <location>
        <begin position="121"/>
        <end position="209"/>
    </location>
</feature>
<feature type="domain" description="BIG2" evidence="2">
    <location>
        <begin position="396"/>
        <end position="478"/>
    </location>
</feature>
<dbReference type="InterPro" id="IPR003343">
    <property type="entry name" value="Big_2"/>
</dbReference>
<feature type="domain" description="BIG2" evidence="2">
    <location>
        <begin position="665"/>
        <end position="747"/>
    </location>
</feature>
<keyword evidence="4" id="KW-1185">Reference proteome</keyword>
<dbReference type="InterPro" id="IPR045197">
    <property type="entry name" value="NUP210-like"/>
</dbReference>
<dbReference type="PROSITE" id="PS51257">
    <property type="entry name" value="PROKAR_LIPOPROTEIN"/>
    <property type="match status" value="1"/>
</dbReference>
<feature type="signal peptide" evidence="1">
    <location>
        <begin position="1"/>
        <end position="24"/>
    </location>
</feature>
<dbReference type="RefSeq" id="WP_311364369.1">
    <property type="nucleotide sequence ID" value="NZ_JAVRIC010000006.1"/>
</dbReference>
<evidence type="ECO:0000259" key="2">
    <source>
        <dbReference type="SMART" id="SM00635"/>
    </source>
</evidence>
<dbReference type="InterPro" id="IPR008964">
    <property type="entry name" value="Invasin/intimin_cell_adhesion"/>
</dbReference>
<dbReference type="PANTHER" id="PTHR23019:SF0">
    <property type="entry name" value="NUCLEAR PORE MEMBRANE GLYCOPROTEIN 210"/>
    <property type="match status" value="1"/>
</dbReference>
<dbReference type="EMBL" id="JAVRIC010000006">
    <property type="protein sequence ID" value="MDT0496976.1"/>
    <property type="molecule type" value="Genomic_DNA"/>
</dbReference>
<dbReference type="PANTHER" id="PTHR23019">
    <property type="entry name" value="NUCLEAR PORE MEMBRANE GLYCOPROTEIN GP210-RELATED"/>
    <property type="match status" value="1"/>
</dbReference>
<gene>
    <name evidence="3" type="ORF">RM530_06300</name>
</gene>
<evidence type="ECO:0000313" key="4">
    <source>
        <dbReference type="Proteomes" id="UP001254608"/>
    </source>
</evidence>
<protein>
    <submittedName>
        <fullName evidence="3">Ig-like domain-containing protein</fullName>
    </submittedName>
</protein>